<feature type="transmembrane region" description="Helical" evidence="7">
    <location>
        <begin position="164"/>
        <end position="184"/>
    </location>
</feature>
<evidence type="ECO:0000313" key="9">
    <source>
        <dbReference type="EMBL" id="KOR89643.1"/>
    </source>
</evidence>
<dbReference type="CDD" id="cd17324">
    <property type="entry name" value="MFS_NepI_like"/>
    <property type="match status" value="1"/>
</dbReference>
<comment type="caution">
    <text evidence="9">The sequence shown here is derived from an EMBL/GenBank/DDBJ whole genome shotgun (WGS) entry which is preliminary data.</text>
</comment>
<keyword evidence="3" id="KW-1003">Cell membrane</keyword>
<dbReference type="Proteomes" id="UP000036932">
    <property type="component" value="Unassembled WGS sequence"/>
</dbReference>
<dbReference type="RefSeq" id="WP_054402678.1">
    <property type="nucleotide sequence ID" value="NZ_LIUT01000001.1"/>
</dbReference>
<gene>
    <name evidence="9" type="ORF">AM231_11210</name>
</gene>
<dbReference type="OrthoDB" id="9788453at2"/>
<dbReference type="InterPro" id="IPR020846">
    <property type="entry name" value="MFS_dom"/>
</dbReference>
<evidence type="ECO:0000259" key="8">
    <source>
        <dbReference type="PROSITE" id="PS50850"/>
    </source>
</evidence>
<feature type="transmembrane region" description="Helical" evidence="7">
    <location>
        <begin position="205"/>
        <end position="227"/>
    </location>
</feature>
<feature type="transmembrane region" description="Helical" evidence="7">
    <location>
        <begin position="7"/>
        <end position="28"/>
    </location>
</feature>
<dbReference type="InterPro" id="IPR050189">
    <property type="entry name" value="MFS_Efflux_Transporters"/>
</dbReference>
<feature type="transmembrane region" description="Helical" evidence="7">
    <location>
        <begin position="331"/>
        <end position="351"/>
    </location>
</feature>
<keyword evidence="2" id="KW-0813">Transport</keyword>
<feature type="transmembrane region" description="Helical" evidence="7">
    <location>
        <begin position="272"/>
        <end position="288"/>
    </location>
</feature>
<feature type="transmembrane region" description="Helical" evidence="7">
    <location>
        <begin position="133"/>
        <end position="152"/>
    </location>
</feature>
<organism evidence="9 10">
    <name type="scientific">Paenibacillus solani</name>
    <dbReference type="NCBI Taxonomy" id="1705565"/>
    <lineage>
        <taxon>Bacteria</taxon>
        <taxon>Bacillati</taxon>
        <taxon>Bacillota</taxon>
        <taxon>Bacilli</taxon>
        <taxon>Bacillales</taxon>
        <taxon>Paenibacillaceae</taxon>
        <taxon>Paenibacillus</taxon>
    </lineage>
</organism>
<protein>
    <submittedName>
        <fullName evidence="9">MFS transporter</fullName>
    </submittedName>
</protein>
<keyword evidence="4 7" id="KW-0812">Transmembrane</keyword>
<feature type="transmembrane region" description="Helical" evidence="7">
    <location>
        <begin position="363"/>
        <end position="380"/>
    </location>
</feature>
<dbReference type="PANTHER" id="PTHR43124:SF10">
    <property type="entry name" value="PURINE EFFLUX PUMP PBUE"/>
    <property type="match status" value="1"/>
</dbReference>
<evidence type="ECO:0000256" key="7">
    <source>
        <dbReference type="SAM" id="Phobius"/>
    </source>
</evidence>
<feature type="domain" description="Major facilitator superfamily (MFS) profile" evidence="8">
    <location>
        <begin position="9"/>
        <end position="401"/>
    </location>
</feature>
<dbReference type="Pfam" id="PF07690">
    <property type="entry name" value="MFS_1"/>
    <property type="match status" value="1"/>
</dbReference>
<accession>A0A0M1P580</accession>
<dbReference type="PATRIC" id="fig|1705565.3.peg.4245"/>
<feature type="transmembrane region" description="Helical" evidence="7">
    <location>
        <begin position="74"/>
        <end position="96"/>
    </location>
</feature>
<reference evidence="10" key="1">
    <citation type="submission" date="2015-08" db="EMBL/GenBank/DDBJ databases">
        <title>Genome sequencing project for genomic taxonomy and phylogenomics of Bacillus-like bacteria.</title>
        <authorList>
            <person name="Liu B."/>
            <person name="Wang J."/>
            <person name="Zhu Y."/>
            <person name="Liu G."/>
            <person name="Chen Q."/>
            <person name="Chen Z."/>
            <person name="Lan J."/>
            <person name="Che J."/>
            <person name="Ge C."/>
            <person name="Shi H."/>
            <person name="Pan Z."/>
            <person name="Liu X."/>
        </authorList>
    </citation>
    <scope>NUCLEOTIDE SEQUENCE [LARGE SCALE GENOMIC DNA]</scope>
    <source>
        <strain evidence="10">FJAT-22460</strain>
    </source>
</reference>
<evidence type="ECO:0000256" key="4">
    <source>
        <dbReference type="ARBA" id="ARBA00022692"/>
    </source>
</evidence>
<evidence type="ECO:0000256" key="1">
    <source>
        <dbReference type="ARBA" id="ARBA00004651"/>
    </source>
</evidence>
<dbReference type="AlphaFoldDB" id="A0A0M1P580"/>
<dbReference type="SUPFAM" id="SSF103473">
    <property type="entry name" value="MFS general substrate transporter"/>
    <property type="match status" value="1"/>
</dbReference>
<feature type="transmembrane region" description="Helical" evidence="7">
    <location>
        <begin position="102"/>
        <end position="121"/>
    </location>
</feature>
<evidence type="ECO:0000256" key="5">
    <source>
        <dbReference type="ARBA" id="ARBA00022989"/>
    </source>
</evidence>
<feature type="transmembrane region" description="Helical" evidence="7">
    <location>
        <begin position="40"/>
        <end position="67"/>
    </location>
</feature>
<proteinExistence type="predicted"/>
<dbReference type="PANTHER" id="PTHR43124">
    <property type="entry name" value="PURINE EFFLUX PUMP PBUE"/>
    <property type="match status" value="1"/>
</dbReference>
<comment type="subcellular location">
    <subcellularLocation>
        <location evidence="1">Cell membrane</location>
        <topology evidence="1">Multi-pass membrane protein</topology>
    </subcellularLocation>
</comment>
<sequence length="401" mass="42684">MTRTRETLFIIAFTFAAFVLGTTEYVIVGLLKDISVSLSISLAAAGVLVSSFAIAYAVGTPFAVTLLGRIPRHVTILGAYAAVLVFNYLTVFAASYPVMLCIRIITAMLCGLTLSLAIAATSEHMSPSRRAGAVAWIIGGFSIANVLGVPVGTQIGQMAGWETAFTVTSLVGIIPLVLMFAVMPKSNTISVSSMKDQFALFKNKRIRLAFFIPVLGVGSVFIVYTYITPLLENVMGISQQWISTVLLAYGVFTILSNWLGAKVAQGNSRVKLKVIFIIQATIMVILALTLSLTWIALITLMLVACFSFALSTAVQLYLIDLADESSPGSKDFASTLMPVASNLGIAIGSLLGSVVVDRIGLQYLPWAAVAFAIGAFAVTSRCHQLDQEQLDLTLLASAKAS</sequence>
<evidence type="ECO:0000256" key="2">
    <source>
        <dbReference type="ARBA" id="ARBA00022448"/>
    </source>
</evidence>
<feature type="transmembrane region" description="Helical" evidence="7">
    <location>
        <begin position="239"/>
        <end position="260"/>
    </location>
</feature>
<dbReference type="EMBL" id="LIUT01000001">
    <property type="protein sequence ID" value="KOR89643.1"/>
    <property type="molecule type" value="Genomic_DNA"/>
</dbReference>
<evidence type="ECO:0000256" key="3">
    <source>
        <dbReference type="ARBA" id="ARBA00022475"/>
    </source>
</evidence>
<dbReference type="PROSITE" id="PS50850">
    <property type="entry name" value="MFS"/>
    <property type="match status" value="1"/>
</dbReference>
<dbReference type="GO" id="GO:0022857">
    <property type="term" value="F:transmembrane transporter activity"/>
    <property type="evidence" value="ECO:0007669"/>
    <property type="project" value="InterPro"/>
</dbReference>
<dbReference type="Gene3D" id="1.20.1250.20">
    <property type="entry name" value="MFS general substrate transporter like domains"/>
    <property type="match status" value="1"/>
</dbReference>
<dbReference type="GO" id="GO:0005886">
    <property type="term" value="C:plasma membrane"/>
    <property type="evidence" value="ECO:0007669"/>
    <property type="project" value="UniProtKB-SubCell"/>
</dbReference>
<keyword evidence="5 7" id="KW-1133">Transmembrane helix</keyword>
<evidence type="ECO:0000256" key="6">
    <source>
        <dbReference type="ARBA" id="ARBA00023136"/>
    </source>
</evidence>
<evidence type="ECO:0000313" key="10">
    <source>
        <dbReference type="Proteomes" id="UP000036932"/>
    </source>
</evidence>
<feature type="transmembrane region" description="Helical" evidence="7">
    <location>
        <begin position="294"/>
        <end position="319"/>
    </location>
</feature>
<dbReference type="InterPro" id="IPR036259">
    <property type="entry name" value="MFS_trans_sf"/>
</dbReference>
<keyword evidence="10" id="KW-1185">Reference proteome</keyword>
<dbReference type="InterPro" id="IPR011701">
    <property type="entry name" value="MFS"/>
</dbReference>
<name>A0A0M1P580_9BACL</name>
<keyword evidence="6 7" id="KW-0472">Membrane</keyword>